<evidence type="ECO:0000313" key="3">
    <source>
        <dbReference type="Proteomes" id="UP000187209"/>
    </source>
</evidence>
<gene>
    <name evidence="2" type="ORF">SteCoe_35229</name>
</gene>
<feature type="transmembrane region" description="Helical" evidence="1">
    <location>
        <begin position="38"/>
        <end position="62"/>
    </location>
</feature>
<keyword evidence="1" id="KW-0472">Membrane</keyword>
<dbReference type="OrthoDB" id="321291at2759"/>
<dbReference type="EMBL" id="MPUH01001473">
    <property type="protein sequence ID" value="OMJ67575.1"/>
    <property type="molecule type" value="Genomic_DNA"/>
</dbReference>
<keyword evidence="1" id="KW-0812">Transmembrane</keyword>
<dbReference type="AlphaFoldDB" id="A0A1R2ASY9"/>
<organism evidence="2 3">
    <name type="scientific">Stentor coeruleus</name>
    <dbReference type="NCBI Taxonomy" id="5963"/>
    <lineage>
        <taxon>Eukaryota</taxon>
        <taxon>Sar</taxon>
        <taxon>Alveolata</taxon>
        <taxon>Ciliophora</taxon>
        <taxon>Postciliodesmatophora</taxon>
        <taxon>Heterotrichea</taxon>
        <taxon>Heterotrichida</taxon>
        <taxon>Stentoridae</taxon>
        <taxon>Stentor</taxon>
    </lineage>
</organism>
<name>A0A1R2ASY9_9CILI</name>
<evidence type="ECO:0000313" key="2">
    <source>
        <dbReference type="EMBL" id="OMJ67575.1"/>
    </source>
</evidence>
<feature type="transmembrane region" description="Helical" evidence="1">
    <location>
        <begin position="74"/>
        <end position="90"/>
    </location>
</feature>
<feature type="transmembrane region" description="Helical" evidence="1">
    <location>
        <begin position="12"/>
        <end position="32"/>
    </location>
</feature>
<keyword evidence="3" id="KW-1185">Reference proteome</keyword>
<evidence type="ECO:0000256" key="1">
    <source>
        <dbReference type="SAM" id="Phobius"/>
    </source>
</evidence>
<dbReference type="Proteomes" id="UP000187209">
    <property type="component" value="Unassembled WGS sequence"/>
</dbReference>
<keyword evidence="1" id="KW-1133">Transmembrane helix</keyword>
<feature type="transmembrane region" description="Helical" evidence="1">
    <location>
        <begin position="110"/>
        <end position="128"/>
    </location>
</feature>
<accession>A0A1R2ASY9</accession>
<sequence>MILKNIISGIFRFIHIISGCFLIGNSISDIIWTSRDESVYIIAYITFGLALLISGIINLILIKPSQILSEKPKKLWLGFIYIKTLIWVLFIPIPDLITEATGHTFPRKEFNAGLVLIVLILSITAKTFRDEKSRE</sequence>
<proteinExistence type="predicted"/>
<reference evidence="2 3" key="1">
    <citation type="submission" date="2016-11" db="EMBL/GenBank/DDBJ databases">
        <title>The macronuclear genome of Stentor coeruleus: a giant cell with tiny introns.</title>
        <authorList>
            <person name="Slabodnick M."/>
            <person name="Ruby J.G."/>
            <person name="Reiff S.B."/>
            <person name="Swart E.C."/>
            <person name="Gosai S."/>
            <person name="Prabakaran S."/>
            <person name="Witkowska E."/>
            <person name="Larue G.E."/>
            <person name="Fisher S."/>
            <person name="Freeman R.M."/>
            <person name="Gunawardena J."/>
            <person name="Chu W."/>
            <person name="Stover N.A."/>
            <person name="Gregory B.D."/>
            <person name="Nowacki M."/>
            <person name="Derisi J."/>
            <person name="Roy S.W."/>
            <person name="Marshall W.F."/>
            <person name="Sood P."/>
        </authorList>
    </citation>
    <scope>NUCLEOTIDE SEQUENCE [LARGE SCALE GENOMIC DNA]</scope>
    <source>
        <strain evidence="2">WM001</strain>
    </source>
</reference>
<protein>
    <submittedName>
        <fullName evidence="2">Uncharacterized protein</fullName>
    </submittedName>
</protein>
<comment type="caution">
    <text evidence="2">The sequence shown here is derived from an EMBL/GenBank/DDBJ whole genome shotgun (WGS) entry which is preliminary data.</text>
</comment>